<protein>
    <submittedName>
        <fullName evidence="2">Uncharacterized protein</fullName>
    </submittedName>
</protein>
<dbReference type="EMBL" id="JMUI01000003">
    <property type="protein sequence ID" value="KDM57218.1"/>
    <property type="molecule type" value="Genomic_DNA"/>
</dbReference>
<dbReference type="AlphaFoldDB" id="A0A836MLE6"/>
<evidence type="ECO:0000313" key="3">
    <source>
        <dbReference type="Proteomes" id="UP000027208"/>
    </source>
</evidence>
<dbReference type="Proteomes" id="UP000027208">
    <property type="component" value="Unassembled WGS sequence"/>
</dbReference>
<proteinExistence type="predicted"/>
<evidence type="ECO:0000256" key="1">
    <source>
        <dbReference type="SAM" id="Phobius"/>
    </source>
</evidence>
<organism evidence="2 3">
    <name type="scientific">Acinetobacter nosocomialis</name>
    <dbReference type="NCBI Taxonomy" id="106654"/>
    <lineage>
        <taxon>Bacteria</taxon>
        <taxon>Pseudomonadati</taxon>
        <taxon>Pseudomonadota</taxon>
        <taxon>Gammaproteobacteria</taxon>
        <taxon>Moraxellales</taxon>
        <taxon>Moraxellaceae</taxon>
        <taxon>Acinetobacter</taxon>
        <taxon>Acinetobacter calcoaceticus/baumannii complex</taxon>
    </lineage>
</organism>
<sequence length="48" mass="5847">MLKIVSNYNLKFLNYFRINLSVKIFLDVFFYKRILMLKLKNAIYNIGL</sequence>
<accession>A0A836MLE6</accession>
<keyword evidence="1" id="KW-0812">Transmembrane</keyword>
<gene>
    <name evidence="2" type="ORF">AE32_01329</name>
</gene>
<keyword evidence="1" id="KW-0472">Membrane</keyword>
<reference evidence="2 3" key="1">
    <citation type="submission" date="2014-04" db="EMBL/GenBank/DDBJ databases">
        <title>The Genome Sequence of Acinetobacter baumanii BIDMC 57.</title>
        <authorList>
            <consortium name="The Broad Institute Genomics Platform"/>
            <consortium name="The Broad Institute Genome Sequencing Center for Infectious Disease"/>
            <person name="Murphy C."/>
            <person name="Cosimi L."/>
            <person name="Cerqueira G."/>
            <person name="Feldgarden M."/>
            <person name="Earl A."/>
            <person name="Spencer M.D."/>
            <person name="Fodor A."/>
            <person name="Sautter R.L."/>
            <person name="Hung D."/>
            <person name="Onderdonk A.B."/>
            <person name="Ernst C."/>
            <person name="Delaney M."/>
            <person name="DuBois A."/>
            <person name="Young S.K."/>
            <person name="Zeng Q."/>
            <person name="Gargeya S."/>
            <person name="Abouelleil A."/>
            <person name="Alvarado L."/>
            <person name="Chapman S.B."/>
            <person name="Gainer-Dewar J."/>
            <person name="Goldberg J."/>
            <person name="Griggs A."/>
            <person name="Gujja S."/>
            <person name="Hansen M."/>
            <person name="Howarth C."/>
            <person name="Imamovic A."/>
            <person name="Larimer J."/>
            <person name="Pearson M."/>
            <person name="Poon T.W."/>
            <person name="Priest M."/>
            <person name="Roberts A."/>
            <person name="Saif S."/>
            <person name="Shea T."/>
            <person name="Sykes S."/>
            <person name="Wortman J."/>
            <person name="Nusbaum C."/>
            <person name="Birren B."/>
        </authorList>
    </citation>
    <scope>NUCLEOTIDE SEQUENCE [LARGE SCALE GENOMIC DNA]</scope>
    <source>
        <strain evidence="2 3">BIDMC 57</strain>
    </source>
</reference>
<name>A0A836MLE6_ACINO</name>
<feature type="transmembrane region" description="Helical" evidence="1">
    <location>
        <begin position="12"/>
        <end position="31"/>
    </location>
</feature>
<evidence type="ECO:0000313" key="2">
    <source>
        <dbReference type="EMBL" id="KDM57218.1"/>
    </source>
</evidence>
<comment type="caution">
    <text evidence="2">The sequence shown here is derived from an EMBL/GenBank/DDBJ whole genome shotgun (WGS) entry which is preliminary data.</text>
</comment>
<keyword evidence="1" id="KW-1133">Transmembrane helix</keyword>